<proteinExistence type="predicted"/>
<dbReference type="RefSeq" id="XP_016590537.1">
    <property type="nucleotide sequence ID" value="XM_016734807.1"/>
</dbReference>
<dbReference type="KEGG" id="ssck:SPSK_08168"/>
<sequence>MFILRFLPKPNASDAQWIEPATGCQHTAPYRFHGSVAMVETTKKDGQMHLLSICRRETATILSASPVGGGTRMSGELEVGAGGGGEQIRAPDRRRRVERTGER</sequence>
<name>A0A0F2MI56_SPOSC</name>
<evidence type="ECO:0000313" key="2">
    <source>
        <dbReference type="EMBL" id="KJR87861.1"/>
    </source>
</evidence>
<reference evidence="2 3" key="1">
    <citation type="journal article" date="2014" name="BMC Genomics">
        <title>Comparative genomics of the major fungal agents of human and animal Sporotrichosis: Sporothrix schenckii and Sporothrix brasiliensis.</title>
        <authorList>
            <person name="Teixeira M.M."/>
            <person name="de Almeida L.G."/>
            <person name="Kubitschek-Barreira P."/>
            <person name="Alves F.L."/>
            <person name="Kioshima E.S."/>
            <person name="Abadio A.K."/>
            <person name="Fernandes L."/>
            <person name="Derengowski L.S."/>
            <person name="Ferreira K.S."/>
            <person name="Souza R.C."/>
            <person name="Ruiz J.C."/>
            <person name="de Andrade N.C."/>
            <person name="Paes H.C."/>
            <person name="Nicola A.M."/>
            <person name="Albuquerque P."/>
            <person name="Gerber A.L."/>
            <person name="Martins V.P."/>
            <person name="Peconick L.D."/>
            <person name="Neto A.V."/>
            <person name="Chaucanez C.B."/>
            <person name="Silva P.A."/>
            <person name="Cunha O.L."/>
            <person name="de Oliveira F.F."/>
            <person name="dos Santos T.C."/>
            <person name="Barros A.L."/>
            <person name="Soares M.A."/>
            <person name="de Oliveira L.M."/>
            <person name="Marini M.M."/>
            <person name="Villalobos-Duno H."/>
            <person name="Cunha M.M."/>
            <person name="de Hoog S."/>
            <person name="da Silveira J.F."/>
            <person name="Henrissat B."/>
            <person name="Nino-Vega G.A."/>
            <person name="Cisalpino P.S."/>
            <person name="Mora-Montes H.M."/>
            <person name="Almeida S.R."/>
            <person name="Stajich J.E."/>
            <person name="Lopes-Bezerra L.M."/>
            <person name="Vasconcelos A.T."/>
            <person name="Felipe M.S."/>
        </authorList>
    </citation>
    <scope>NUCLEOTIDE SEQUENCE [LARGE SCALE GENOMIC DNA]</scope>
    <source>
        <strain evidence="2 3">1099-18</strain>
    </source>
</reference>
<dbReference type="GeneID" id="27670084"/>
<reference evidence="2 3" key="2">
    <citation type="journal article" date="2015" name="Eukaryot. Cell">
        <title>Asexual propagation of a virulent clone complex in a human and feline outbreak of sporotrichosis.</title>
        <authorList>
            <person name="Teixeira Mde M."/>
            <person name="Rodrigues A.M."/>
            <person name="Tsui C.K."/>
            <person name="de Almeida L.G."/>
            <person name="Van Diepeningen A.D."/>
            <person name="van den Ende B.G."/>
            <person name="Fernandes G.F."/>
            <person name="Kano R."/>
            <person name="Hamelin R.C."/>
            <person name="Lopes-Bezerra L.M."/>
            <person name="Vasconcelos A.T."/>
            <person name="de Hoog S."/>
            <person name="de Camargo Z.P."/>
            <person name="Felipe M.S."/>
        </authorList>
    </citation>
    <scope>NUCLEOTIDE SEQUENCE [LARGE SCALE GENOMIC DNA]</scope>
    <source>
        <strain evidence="2 3">1099-18</strain>
    </source>
</reference>
<accession>A0A0F2MI56</accession>
<protein>
    <submittedName>
        <fullName evidence="2">Uncharacterized protein</fullName>
    </submittedName>
</protein>
<evidence type="ECO:0000256" key="1">
    <source>
        <dbReference type="SAM" id="MobiDB-lite"/>
    </source>
</evidence>
<gene>
    <name evidence="2" type="ORF">SPSK_08168</name>
</gene>
<feature type="region of interest" description="Disordered" evidence="1">
    <location>
        <begin position="65"/>
        <end position="103"/>
    </location>
</feature>
<dbReference type="AlphaFoldDB" id="A0A0F2MI56"/>
<comment type="caution">
    <text evidence="2">The sequence shown here is derived from an EMBL/GenBank/DDBJ whole genome shotgun (WGS) entry which is preliminary data.</text>
</comment>
<organism evidence="2 3">
    <name type="scientific">Sporothrix schenckii 1099-18</name>
    <dbReference type="NCBI Taxonomy" id="1397361"/>
    <lineage>
        <taxon>Eukaryota</taxon>
        <taxon>Fungi</taxon>
        <taxon>Dikarya</taxon>
        <taxon>Ascomycota</taxon>
        <taxon>Pezizomycotina</taxon>
        <taxon>Sordariomycetes</taxon>
        <taxon>Sordariomycetidae</taxon>
        <taxon>Ophiostomatales</taxon>
        <taxon>Ophiostomataceae</taxon>
        <taxon>Sporothrix</taxon>
    </lineage>
</organism>
<dbReference type="Proteomes" id="UP000033710">
    <property type="component" value="Unassembled WGS sequence"/>
</dbReference>
<dbReference type="VEuPathDB" id="FungiDB:SPSK_08168"/>
<dbReference type="EMBL" id="AXCR01000004">
    <property type="protein sequence ID" value="KJR87861.1"/>
    <property type="molecule type" value="Genomic_DNA"/>
</dbReference>
<evidence type="ECO:0000313" key="3">
    <source>
        <dbReference type="Proteomes" id="UP000033710"/>
    </source>
</evidence>